<dbReference type="InterPro" id="IPR020796">
    <property type="entry name" value="ORC5"/>
</dbReference>
<dbReference type="EMBL" id="JBBJBU010000004">
    <property type="protein sequence ID" value="KAK7205915.1"/>
    <property type="molecule type" value="Genomic_DNA"/>
</dbReference>
<evidence type="ECO:0000256" key="6">
    <source>
        <dbReference type="ARBA" id="ARBA00023242"/>
    </source>
</evidence>
<feature type="domain" description="Orc1-like AAA ATPase" evidence="7">
    <location>
        <begin position="18"/>
        <end position="172"/>
    </location>
</feature>
<comment type="caution">
    <text evidence="10">The sequence shown here is derived from an EMBL/GenBank/DDBJ whole genome shotgun (WGS) entry which is preliminary data.</text>
</comment>
<keyword evidence="4" id="KW-0547">Nucleotide-binding</keyword>
<keyword evidence="11" id="KW-1185">Reference proteome</keyword>
<comment type="subcellular location">
    <subcellularLocation>
        <location evidence="1">Nucleus</location>
    </subcellularLocation>
</comment>
<dbReference type="Gene3D" id="1.10.8.60">
    <property type="match status" value="1"/>
</dbReference>
<dbReference type="Gene3D" id="3.40.50.300">
    <property type="entry name" value="P-loop containing nucleotide triphosphate hydrolases"/>
    <property type="match status" value="1"/>
</dbReference>
<evidence type="ECO:0000313" key="11">
    <source>
        <dbReference type="Proteomes" id="UP001498771"/>
    </source>
</evidence>
<evidence type="ECO:0000259" key="8">
    <source>
        <dbReference type="Pfam" id="PF14630"/>
    </source>
</evidence>
<dbReference type="PANTHER" id="PTHR12705:SF0">
    <property type="entry name" value="ORIGIN RECOGNITION COMPLEX SUBUNIT 5"/>
    <property type="match status" value="1"/>
</dbReference>
<keyword evidence="6" id="KW-0539">Nucleus</keyword>
<evidence type="ECO:0000256" key="4">
    <source>
        <dbReference type="ARBA" id="ARBA00022741"/>
    </source>
</evidence>
<protein>
    <submittedName>
        <fullName evidence="10">Origin recognition complex subunit 5 C-terminus-domain-containing protein</fullName>
    </submittedName>
</protein>
<evidence type="ECO:0000256" key="5">
    <source>
        <dbReference type="ARBA" id="ARBA00022840"/>
    </source>
</evidence>
<keyword evidence="5" id="KW-0067">ATP-binding</keyword>
<dbReference type="RefSeq" id="XP_064768948.1">
    <property type="nucleotide sequence ID" value="XM_064909683.1"/>
</dbReference>
<name>A0ABR1F7V1_9ASCO</name>
<evidence type="ECO:0000256" key="1">
    <source>
        <dbReference type="ARBA" id="ARBA00004123"/>
    </source>
</evidence>
<gene>
    <name evidence="10" type="ORF">BZA70DRAFT_147599</name>
</gene>
<dbReference type="InterPro" id="IPR041664">
    <property type="entry name" value="AAA_16"/>
</dbReference>
<dbReference type="InterPro" id="IPR027417">
    <property type="entry name" value="P-loop_NTPase"/>
</dbReference>
<sequence length="475" mass="53939">MGELSAEKLLELAREYPARYYQFEQLNIFLTSDPVANPLFLSVTGQLSSGKTCVLKRFFRDTGYSHSWISVDECLSTRVVLQRITASLRALKRRPTTTQLIEANDVEPSASDYGVACGSFAAFVEQVDGILAELRSEQAHFVVLDRIDQMGEPVEALYQFLTKVGEMLHHVNLTFILVSSAGSDPRKSQTTTYPHIFFTPYTKQETTAILCSEPLPRIRKLLPRRGTTAFAIEDEKLFSLWATYCQIIVDTYFPLYGPDIAQFKAVMRKAFAIYAKPVVEGAVAVPASLNSGWFDLYRLHRPLLSSEELISNSLFLRVRGSGESVQQNGYHDMPILSKYLLCAAYLASYNKPRHDVKLFSRIRIMRKRPRNSFHTKYKDKINTRILAPSAFEYERLLAILKCIVPEQYDSTIDIQTQFATLVSLKMIVRSGGMASVSHLSDMLESKSRWAVNVAWDVVVEISREIRLQMDGYLMD</sequence>
<dbReference type="SUPFAM" id="SSF52540">
    <property type="entry name" value="P-loop containing nucleoside triphosphate hydrolases"/>
    <property type="match status" value="1"/>
</dbReference>
<feature type="domain" description="ORC5 lid" evidence="9">
    <location>
        <begin position="241"/>
        <end position="304"/>
    </location>
</feature>
<keyword evidence="3" id="KW-0235">DNA replication</keyword>
<evidence type="ECO:0000259" key="9">
    <source>
        <dbReference type="Pfam" id="PF21639"/>
    </source>
</evidence>
<accession>A0ABR1F7V1</accession>
<reference evidence="10 11" key="1">
    <citation type="submission" date="2024-03" db="EMBL/GenBank/DDBJ databases">
        <title>Genome-scale model development and genomic sequencing of the oleaginous clade Lipomyces.</title>
        <authorList>
            <consortium name="Lawrence Berkeley National Laboratory"/>
            <person name="Czajka J.J."/>
            <person name="Han Y."/>
            <person name="Kim J."/>
            <person name="Mondo S.J."/>
            <person name="Hofstad B.A."/>
            <person name="Robles A."/>
            <person name="Haridas S."/>
            <person name="Riley R."/>
            <person name="LaButti K."/>
            <person name="Pangilinan J."/>
            <person name="Andreopoulos W."/>
            <person name="Lipzen A."/>
            <person name="Yan J."/>
            <person name="Wang M."/>
            <person name="Ng V."/>
            <person name="Grigoriev I.V."/>
            <person name="Spatafora J.W."/>
            <person name="Magnuson J.K."/>
            <person name="Baker S.E."/>
            <person name="Pomraning K.R."/>
        </authorList>
    </citation>
    <scope>NUCLEOTIDE SEQUENCE [LARGE SCALE GENOMIC DNA]</scope>
    <source>
        <strain evidence="10 11">Phaff 52-87</strain>
    </source>
</reference>
<dbReference type="InterPro" id="IPR047088">
    <property type="entry name" value="ORC5_C"/>
</dbReference>
<evidence type="ECO:0000313" key="10">
    <source>
        <dbReference type="EMBL" id="KAK7205915.1"/>
    </source>
</evidence>
<evidence type="ECO:0000256" key="3">
    <source>
        <dbReference type="ARBA" id="ARBA00022705"/>
    </source>
</evidence>
<organism evidence="10 11">
    <name type="scientific">Myxozyma melibiosi</name>
    <dbReference type="NCBI Taxonomy" id="54550"/>
    <lineage>
        <taxon>Eukaryota</taxon>
        <taxon>Fungi</taxon>
        <taxon>Dikarya</taxon>
        <taxon>Ascomycota</taxon>
        <taxon>Saccharomycotina</taxon>
        <taxon>Lipomycetes</taxon>
        <taxon>Lipomycetales</taxon>
        <taxon>Lipomycetaceae</taxon>
        <taxon>Myxozyma</taxon>
    </lineage>
</organism>
<dbReference type="Proteomes" id="UP001498771">
    <property type="component" value="Unassembled WGS sequence"/>
</dbReference>
<dbReference type="Pfam" id="PF14630">
    <property type="entry name" value="ORC5_C"/>
    <property type="match status" value="1"/>
</dbReference>
<dbReference type="Pfam" id="PF13191">
    <property type="entry name" value="AAA_16"/>
    <property type="match status" value="1"/>
</dbReference>
<dbReference type="PANTHER" id="PTHR12705">
    <property type="entry name" value="ORIGIN RECOGNITION COMPLEX SUBUNIT 5"/>
    <property type="match status" value="1"/>
</dbReference>
<dbReference type="InterPro" id="IPR048866">
    <property type="entry name" value="ORC5_lid"/>
</dbReference>
<feature type="domain" description="Origin recognition complex subunit 5 C-terminal" evidence="8">
    <location>
        <begin position="333"/>
        <end position="473"/>
    </location>
</feature>
<proteinExistence type="inferred from homology"/>
<dbReference type="Pfam" id="PF21639">
    <property type="entry name" value="ORC5_lid"/>
    <property type="match status" value="1"/>
</dbReference>
<evidence type="ECO:0000256" key="2">
    <source>
        <dbReference type="ARBA" id="ARBA00006269"/>
    </source>
</evidence>
<evidence type="ECO:0000259" key="7">
    <source>
        <dbReference type="Pfam" id="PF13191"/>
    </source>
</evidence>
<dbReference type="GeneID" id="90035195"/>
<comment type="similarity">
    <text evidence="2">Belongs to the ORC5 family.</text>
</comment>